<reference evidence="2" key="1">
    <citation type="journal article" date="2019" name="Int. J. Syst. Evol. Microbiol.">
        <title>The Global Catalogue of Microorganisms (GCM) 10K type strain sequencing project: providing services to taxonomists for standard genome sequencing and annotation.</title>
        <authorList>
            <consortium name="The Broad Institute Genomics Platform"/>
            <consortium name="The Broad Institute Genome Sequencing Center for Infectious Disease"/>
            <person name="Wu L."/>
            <person name="Ma J."/>
        </authorList>
    </citation>
    <scope>NUCLEOTIDE SEQUENCE [LARGE SCALE GENOMIC DNA]</scope>
    <source>
        <strain evidence="2">CGMCC 1.12286</strain>
    </source>
</reference>
<dbReference type="EMBL" id="JBHUCX010000074">
    <property type="protein sequence ID" value="MFD1676617.1"/>
    <property type="molecule type" value="Genomic_DNA"/>
</dbReference>
<comment type="caution">
    <text evidence="1">The sequence shown here is derived from an EMBL/GenBank/DDBJ whole genome shotgun (WGS) entry which is preliminary data.</text>
</comment>
<protein>
    <submittedName>
        <fullName evidence="1">DUF4279 domain-containing protein</fullName>
    </submittedName>
</protein>
<dbReference type="Proteomes" id="UP001597079">
    <property type="component" value="Unassembled WGS sequence"/>
</dbReference>
<sequence>MERTEVMVYFTIFGDEFPLEVVTQKLGVPPILTYTKGDLIPNRRSKMHYKESAWELSTGYQDSLDVNEQLQQVIGQLVGKETVITGILKTYSLLCKFFIVIVINNGETPSLYLDKSVIHFAANIGAEFDFDLYANPYEGEMD</sequence>
<dbReference type="Pfam" id="PF14106">
    <property type="entry name" value="DUF4279"/>
    <property type="match status" value="1"/>
</dbReference>
<name>A0ABW4JJS4_9BACL</name>
<accession>A0ABW4JJS4</accession>
<gene>
    <name evidence="1" type="ORF">ACFSB2_18245</name>
</gene>
<dbReference type="InterPro" id="IPR025459">
    <property type="entry name" value="DUF4279"/>
</dbReference>
<evidence type="ECO:0000313" key="2">
    <source>
        <dbReference type="Proteomes" id="UP001597079"/>
    </source>
</evidence>
<proteinExistence type="predicted"/>
<evidence type="ECO:0000313" key="1">
    <source>
        <dbReference type="EMBL" id="MFD1676617.1"/>
    </source>
</evidence>
<keyword evidence="2" id="KW-1185">Reference proteome</keyword>
<organism evidence="1 2">
    <name type="scientific">Alicyclobacillus fodiniaquatilis</name>
    <dbReference type="NCBI Taxonomy" id="1661150"/>
    <lineage>
        <taxon>Bacteria</taxon>
        <taxon>Bacillati</taxon>
        <taxon>Bacillota</taxon>
        <taxon>Bacilli</taxon>
        <taxon>Bacillales</taxon>
        <taxon>Alicyclobacillaceae</taxon>
        <taxon>Alicyclobacillus</taxon>
    </lineage>
</organism>
<dbReference type="RefSeq" id="WP_377944525.1">
    <property type="nucleotide sequence ID" value="NZ_JBHUCX010000074.1"/>
</dbReference>